<keyword evidence="11" id="KW-0239">DNA-directed DNA polymerase</keyword>
<keyword evidence="12" id="KW-0238">DNA-binding</keyword>
<dbReference type="Pfam" id="PF25597">
    <property type="entry name" value="SH3_retrovirus"/>
    <property type="match status" value="1"/>
</dbReference>
<evidence type="ECO:0000313" key="19">
    <source>
        <dbReference type="Proteomes" id="UP000243515"/>
    </source>
</evidence>
<keyword evidence="9" id="KW-0229">DNA integration</keyword>
<evidence type="ECO:0000256" key="12">
    <source>
        <dbReference type="ARBA" id="ARBA00023125"/>
    </source>
</evidence>
<dbReference type="InterPro" id="IPR039537">
    <property type="entry name" value="Retrotran_Ty1/copia-like"/>
</dbReference>
<evidence type="ECO:0000256" key="10">
    <source>
        <dbReference type="ARBA" id="ARBA00022918"/>
    </source>
</evidence>
<evidence type="ECO:0000256" key="15">
    <source>
        <dbReference type="ARBA" id="ARBA00049244"/>
    </source>
</evidence>
<sequence length="385" mass="43511">MTMLKRLRTRFPDLPIAVVTSDVEPSLGNKWQVFSKEEGITWDPSAPYVKEQNGGSERSGQMIIYRARILYILARLPKNLWPEYVKAAADLLNLTSIRSIDWQSPLGLLYKTLGLPLPSLAHLKMYGCKCYVLDQHVAQGDKLQERAFVGYLVGYDSTNIFRVWVPHSKKVIRVRDVRFDETKRYDPRDPDLSIAARQRIDEIVEIVEIPEPQDGPCSYIENEISDLLEGTKFSTDGSDRTTRSKQAKPASAEPANQQLQTPEPTPEPTLPIPPSPIATSGSEEQLVRSFEQIVDTNLPQLSSLIIEGPRSRQSTRRAAYNATLDGGLHEMDRAFENVYTSFSSATKSLRWHQNNIPPPPEKWKDLKSHPLGPEFVAATKLEWSD</sequence>
<dbReference type="PROSITE" id="PS50994">
    <property type="entry name" value="INTEGRASE"/>
    <property type="match status" value="1"/>
</dbReference>
<dbReference type="InterPro" id="IPR012337">
    <property type="entry name" value="RNaseH-like_sf"/>
</dbReference>
<keyword evidence="11" id="KW-0808">Transferase</keyword>
<dbReference type="PANTHER" id="PTHR42648:SF11">
    <property type="entry name" value="TRANSPOSON TY4-P GAG-POL POLYPROTEIN"/>
    <property type="match status" value="1"/>
</dbReference>
<evidence type="ECO:0000256" key="1">
    <source>
        <dbReference type="ARBA" id="ARBA00022578"/>
    </source>
</evidence>
<evidence type="ECO:0000256" key="8">
    <source>
        <dbReference type="ARBA" id="ARBA00022884"/>
    </source>
</evidence>
<dbReference type="InterPro" id="IPR036397">
    <property type="entry name" value="RNaseH_sf"/>
</dbReference>
<dbReference type="OrthoDB" id="4368647at2759"/>
<feature type="compositionally biased region" description="Pro residues" evidence="16">
    <location>
        <begin position="263"/>
        <end position="276"/>
    </location>
</feature>
<feature type="region of interest" description="Disordered" evidence="16">
    <location>
        <begin position="230"/>
        <end position="285"/>
    </location>
</feature>
<keyword evidence="6" id="KW-0378">Hydrolase</keyword>
<dbReference type="PANTHER" id="PTHR42648">
    <property type="entry name" value="TRANSPOSASE, PUTATIVE-RELATED"/>
    <property type="match status" value="1"/>
</dbReference>
<keyword evidence="7" id="KW-0460">Magnesium</keyword>
<dbReference type="GO" id="GO:0004519">
    <property type="term" value="F:endonuclease activity"/>
    <property type="evidence" value="ECO:0007669"/>
    <property type="project" value="UniProtKB-KW"/>
</dbReference>
<keyword evidence="13" id="KW-0233">DNA recombination</keyword>
<dbReference type="AlphaFoldDB" id="A0A232LRV3"/>
<evidence type="ECO:0000313" key="18">
    <source>
        <dbReference type="EMBL" id="OXV06537.1"/>
    </source>
</evidence>
<dbReference type="GO" id="GO:0003964">
    <property type="term" value="F:RNA-directed DNA polymerase activity"/>
    <property type="evidence" value="ECO:0007669"/>
    <property type="project" value="UniProtKB-KW"/>
</dbReference>
<evidence type="ECO:0000256" key="14">
    <source>
        <dbReference type="ARBA" id="ARBA00048173"/>
    </source>
</evidence>
<dbReference type="GO" id="GO:0046872">
    <property type="term" value="F:metal ion binding"/>
    <property type="evidence" value="ECO:0007669"/>
    <property type="project" value="UniProtKB-KW"/>
</dbReference>
<organism evidence="18 19">
    <name type="scientific">Elaphomyces granulatus</name>
    <dbReference type="NCBI Taxonomy" id="519963"/>
    <lineage>
        <taxon>Eukaryota</taxon>
        <taxon>Fungi</taxon>
        <taxon>Dikarya</taxon>
        <taxon>Ascomycota</taxon>
        <taxon>Pezizomycotina</taxon>
        <taxon>Eurotiomycetes</taxon>
        <taxon>Eurotiomycetidae</taxon>
        <taxon>Eurotiales</taxon>
        <taxon>Elaphomycetaceae</taxon>
        <taxon>Elaphomyces</taxon>
    </lineage>
</organism>
<keyword evidence="19" id="KW-1185">Reference proteome</keyword>
<evidence type="ECO:0000256" key="5">
    <source>
        <dbReference type="ARBA" id="ARBA00022759"/>
    </source>
</evidence>
<keyword evidence="3" id="KW-0540">Nuclease</keyword>
<feature type="domain" description="Integrase catalytic" evidence="17">
    <location>
        <begin position="1"/>
        <end position="113"/>
    </location>
</feature>
<evidence type="ECO:0000256" key="2">
    <source>
        <dbReference type="ARBA" id="ARBA00022695"/>
    </source>
</evidence>
<comment type="catalytic activity">
    <reaction evidence="14">
        <text>DNA(n) + a 2'-deoxyribonucleoside 5'-triphosphate = DNA(n+1) + diphosphate</text>
        <dbReference type="Rhea" id="RHEA:22508"/>
        <dbReference type="Rhea" id="RHEA-COMP:17339"/>
        <dbReference type="Rhea" id="RHEA-COMP:17340"/>
        <dbReference type="ChEBI" id="CHEBI:33019"/>
        <dbReference type="ChEBI" id="CHEBI:61560"/>
        <dbReference type="ChEBI" id="CHEBI:173112"/>
        <dbReference type="EC" id="2.7.7.49"/>
    </reaction>
</comment>
<keyword evidence="8" id="KW-0694">RNA-binding</keyword>
<evidence type="ECO:0000256" key="13">
    <source>
        <dbReference type="ARBA" id="ARBA00023172"/>
    </source>
</evidence>
<dbReference type="GO" id="GO:0032196">
    <property type="term" value="P:transposition"/>
    <property type="evidence" value="ECO:0007669"/>
    <property type="project" value="UniProtKB-KW"/>
</dbReference>
<dbReference type="Proteomes" id="UP000243515">
    <property type="component" value="Unassembled WGS sequence"/>
</dbReference>
<dbReference type="GO" id="GO:0016787">
    <property type="term" value="F:hydrolase activity"/>
    <property type="evidence" value="ECO:0007669"/>
    <property type="project" value="UniProtKB-KW"/>
</dbReference>
<keyword evidence="4" id="KW-0479">Metal-binding</keyword>
<comment type="catalytic activity">
    <reaction evidence="15">
        <text>DNA(n) + a 2'-deoxyribonucleoside 5'-triphosphate = DNA(n+1) + diphosphate</text>
        <dbReference type="Rhea" id="RHEA:22508"/>
        <dbReference type="Rhea" id="RHEA-COMP:17339"/>
        <dbReference type="Rhea" id="RHEA-COMP:17340"/>
        <dbReference type="ChEBI" id="CHEBI:33019"/>
        <dbReference type="ChEBI" id="CHEBI:61560"/>
        <dbReference type="ChEBI" id="CHEBI:173112"/>
        <dbReference type="EC" id="2.7.7.7"/>
    </reaction>
</comment>
<proteinExistence type="predicted"/>
<dbReference type="GO" id="GO:0006310">
    <property type="term" value="P:DNA recombination"/>
    <property type="evidence" value="ECO:0007669"/>
    <property type="project" value="UniProtKB-KW"/>
</dbReference>
<accession>A0A232LRV3</accession>
<evidence type="ECO:0000256" key="6">
    <source>
        <dbReference type="ARBA" id="ARBA00022801"/>
    </source>
</evidence>
<dbReference type="GO" id="GO:0003887">
    <property type="term" value="F:DNA-directed DNA polymerase activity"/>
    <property type="evidence" value="ECO:0007669"/>
    <property type="project" value="UniProtKB-KW"/>
</dbReference>
<dbReference type="InterPro" id="IPR057670">
    <property type="entry name" value="SH3_retrovirus"/>
</dbReference>
<keyword evidence="5" id="KW-0255">Endonuclease</keyword>
<comment type="caution">
    <text evidence="18">The sequence shown here is derived from an EMBL/GenBank/DDBJ whole genome shotgun (WGS) entry which is preliminary data.</text>
</comment>
<dbReference type="GO" id="GO:0003677">
    <property type="term" value="F:DNA binding"/>
    <property type="evidence" value="ECO:0007669"/>
    <property type="project" value="UniProtKB-KW"/>
</dbReference>
<evidence type="ECO:0000256" key="3">
    <source>
        <dbReference type="ARBA" id="ARBA00022722"/>
    </source>
</evidence>
<evidence type="ECO:0000256" key="7">
    <source>
        <dbReference type="ARBA" id="ARBA00022842"/>
    </source>
</evidence>
<dbReference type="EMBL" id="NPHW01005640">
    <property type="protein sequence ID" value="OXV06537.1"/>
    <property type="molecule type" value="Genomic_DNA"/>
</dbReference>
<evidence type="ECO:0000256" key="16">
    <source>
        <dbReference type="SAM" id="MobiDB-lite"/>
    </source>
</evidence>
<dbReference type="GO" id="GO:0003723">
    <property type="term" value="F:RNA binding"/>
    <property type="evidence" value="ECO:0007669"/>
    <property type="project" value="UniProtKB-KW"/>
</dbReference>
<keyword evidence="1" id="KW-0815">Transposition</keyword>
<dbReference type="GO" id="GO:0005634">
    <property type="term" value="C:nucleus"/>
    <property type="evidence" value="ECO:0007669"/>
    <property type="project" value="UniProtKB-ARBA"/>
</dbReference>
<dbReference type="SUPFAM" id="SSF53098">
    <property type="entry name" value="Ribonuclease H-like"/>
    <property type="match status" value="1"/>
</dbReference>
<evidence type="ECO:0000259" key="17">
    <source>
        <dbReference type="PROSITE" id="PS50994"/>
    </source>
</evidence>
<reference evidence="18 19" key="1">
    <citation type="journal article" date="2015" name="Environ. Microbiol.">
        <title>Metagenome sequence of Elaphomyces granulatus from sporocarp tissue reveals Ascomycota ectomycorrhizal fingerprints of genome expansion and a Proteobacteria-rich microbiome.</title>
        <authorList>
            <person name="Quandt C.A."/>
            <person name="Kohler A."/>
            <person name="Hesse C.N."/>
            <person name="Sharpton T.J."/>
            <person name="Martin F."/>
            <person name="Spatafora J.W."/>
        </authorList>
    </citation>
    <scope>NUCLEOTIDE SEQUENCE [LARGE SCALE GENOMIC DNA]</scope>
    <source>
        <strain evidence="18 19">OSC145934</strain>
    </source>
</reference>
<feature type="non-terminal residue" evidence="18">
    <location>
        <position position="385"/>
    </location>
</feature>
<evidence type="ECO:0000256" key="4">
    <source>
        <dbReference type="ARBA" id="ARBA00022723"/>
    </source>
</evidence>
<dbReference type="GO" id="GO:0015074">
    <property type="term" value="P:DNA integration"/>
    <property type="evidence" value="ECO:0007669"/>
    <property type="project" value="UniProtKB-KW"/>
</dbReference>
<protein>
    <recommendedName>
        <fullName evidence="17">Integrase catalytic domain-containing protein</fullName>
    </recommendedName>
</protein>
<keyword evidence="2" id="KW-0548">Nucleotidyltransferase</keyword>
<gene>
    <name evidence="18" type="ORF">Egran_05695</name>
</gene>
<dbReference type="InterPro" id="IPR001584">
    <property type="entry name" value="Integrase_cat-core"/>
</dbReference>
<name>A0A232LRV3_9EURO</name>
<evidence type="ECO:0000256" key="11">
    <source>
        <dbReference type="ARBA" id="ARBA00022932"/>
    </source>
</evidence>
<evidence type="ECO:0000256" key="9">
    <source>
        <dbReference type="ARBA" id="ARBA00022908"/>
    </source>
</evidence>
<keyword evidence="10" id="KW-0695">RNA-directed DNA polymerase</keyword>
<dbReference type="Gene3D" id="3.30.420.10">
    <property type="entry name" value="Ribonuclease H-like superfamily/Ribonuclease H"/>
    <property type="match status" value="1"/>
</dbReference>